<dbReference type="SUPFAM" id="SSF52833">
    <property type="entry name" value="Thioredoxin-like"/>
    <property type="match status" value="1"/>
</dbReference>
<name>A0A1J5RJG7_9ZZZZ</name>
<dbReference type="EMBL" id="MLJW01000151">
    <property type="protein sequence ID" value="OIQ96296.1"/>
    <property type="molecule type" value="Genomic_DNA"/>
</dbReference>
<gene>
    <name evidence="1" type="primary">hyaE_3</name>
    <name evidence="1" type="ORF">GALL_216950</name>
</gene>
<evidence type="ECO:0000313" key="1">
    <source>
        <dbReference type="EMBL" id="OIQ96296.1"/>
    </source>
</evidence>
<dbReference type="Gene3D" id="3.40.30.10">
    <property type="entry name" value="Glutaredoxin"/>
    <property type="match status" value="1"/>
</dbReference>
<dbReference type="AlphaFoldDB" id="A0A1J5RJG7"/>
<protein>
    <submittedName>
        <fullName evidence="1">Hydrogenase-1 operon protein HyaE</fullName>
    </submittedName>
</protein>
<dbReference type="InterPro" id="IPR010893">
    <property type="entry name" value="NiFe-hyd_mat_HyaE"/>
</dbReference>
<comment type="caution">
    <text evidence="1">The sequence shown here is derived from an EMBL/GenBank/DDBJ whole genome shotgun (WGS) entry which is preliminary data.</text>
</comment>
<reference evidence="1" key="1">
    <citation type="submission" date="2016-10" db="EMBL/GenBank/DDBJ databases">
        <title>Sequence of Gallionella enrichment culture.</title>
        <authorList>
            <person name="Poehlein A."/>
            <person name="Muehling M."/>
            <person name="Daniel R."/>
        </authorList>
    </citation>
    <scope>NUCLEOTIDE SEQUENCE</scope>
</reference>
<sequence length="164" mass="18265">MSEARNETVEFSAIRAAEMKESFGKLLERLRAQSRITLLDEEGLEAFVMEGGDGMVLFTQEPDQQPETWDVAVILPEVLKLTGNRLRAAIISPELARKEKARYGITRWPSLVFVRDGGYVGVIDGMRNWDEYAREIAEMLEKPVGRAPSIGIPVTSTDAPSACH</sequence>
<organism evidence="1">
    <name type="scientific">mine drainage metagenome</name>
    <dbReference type="NCBI Taxonomy" id="410659"/>
    <lineage>
        <taxon>unclassified sequences</taxon>
        <taxon>metagenomes</taxon>
        <taxon>ecological metagenomes</taxon>
    </lineage>
</organism>
<proteinExistence type="predicted"/>
<dbReference type="CDD" id="cd02965">
    <property type="entry name" value="HyaE"/>
    <property type="match status" value="1"/>
</dbReference>
<dbReference type="Pfam" id="PF07449">
    <property type="entry name" value="HyaE"/>
    <property type="match status" value="1"/>
</dbReference>
<dbReference type="InterPro" id="IPR036249">
    <property type="entry name" value="Thioredoxin-like_sf"/>
</dbReference>
<accession>A0A1J5RJG7</accession>